<dbReference type="EMBL" id="KV419406">
    <property type="protein sequence ID" value="KZS93593.1"/>
    <property type="molecule type" value="Genomic_DNA"/>
</dbReference>
<dbReference type="GO" id="GO:0005681">
    <property type="term" value="C:spliceosomal complex"/>
    <property type="evidence" value="ECO:0007669"/>
    <property type="project" value="TreeGrafter"/>
</dbReference>
<keyword evidence="3" id="KW-1185">Reference proteome</keyword>
<feature type="compositionally biased region" description="Polar residues" evidence="1">
    <location>
        <begin position="92"/>
        <end position="104"/>
    </location>
</feature>
<evidence type="ECO:0000313" key="2">
    <source>
        <dbReference type="EMBL" id="KZS93593.1"/>
    </source>
</evidence>
<feature type="compositionally biased region" description="Basic and acidic residues" evidence="1">
    <location>
        <begin position="71"/>
        <end position="81"/>
    </location>
</feature>
<feature type="compositionally biased region" description="Basic and acidic residues" evidence="1">
    <location>
        <begin position="236"/>
        <end position="246"/>
    </location>
</feature>
<organism evidence="2 3">
    <name type="scientific">Sistotremastrum niveocremeum HHB9708</name>
    <dbReference type="NCBI Taxonomy" id="1314777"/>
    <lineage>
        <taxon>Eukaryota</taxon>
        <taxon>Fungi</taxon>
        <taxon>Dikarya</taxon>
        <taxon>Basidiomycota</taxon>
        <taxon>Agaricomycotina</taxon>
        <taxon>Agaricomycetes</taxon>
        <taxon>Sistotremastrales</taxon>
        <taxon>Sistotremastraceae</taxon>
        <taxon>Sertulicium</taxon>
        <taxon>Sertulicium niveocremeum</taxon>
    </lineage>
</organism>
<dbReference type="PANTHER" id="PTHR18806:SF4">
    <property type="entry name" value="RNA-BINDING PROTEIN 25"/>
    <property type="match status" value="1"/>
</dbReference>
<dbReference type="InterPro" id="IPR012677">
    <property type="entry name" value="Nucleotide-bd_a/b_plait_sf"/>
</dbReference>
<protein>
    <recommendedName>
        <fullName evidence="4">RRM domain-containing protein</fullName>
    </recommendedName>
</protein>
<dbReference type="STRING" id="1314777.A0A164UW89"/>
<dbReference type="SUPFAM" id="SSF54928">
    <property type="entry name" value="RNA-binding domain, RBD"/>
    <property type="match status" value="1"/>
</dbReference>
<evidence type="ECO:0000256" key="1">
    <source>
        <dbReference type="SAM" id="MobiDB-lite"/>
    </source>
</evidence>
<dbReference type="InterPro" id="IPR052768">
    <property type="entry name" value="RBM25"/>
</dbReference>
<dbReference type="InterPro" id="IPR035979">
    <property type="entry name" value="RBD_domain_sf"/>
</dbReference>
<dbReference type="Gene3D" id="3.30.70.330">
    <property type="match status" value="1"/>
</dbReference>
<feature type="region of interest" description="Disordered" evidence="1">
    <location>
        <begin position="49"/>
        <end position="104"/>
    </location>
</feature>
<evidence type="ECO:0008006" key="4">
    <source>
        <dbReference type="Google" id="ProtNLM"/>
    </source>
</evidence>
<feature type="compositionally biased region" description="Basic and acidic residues" evidence="1">
    <location>
        <begin position="325"/>
        <end position="335"/>
    </location>
</feature>
<dbReference type="AlphaFoldDB" id="A0A164UW89"/>
<reference evidence="2 3" key="1">
    <citation type="journal article" date="2016" name="Mol. Biol. Evol.">
        <title>Comparative Genomics of Early-Diverging Mushroom-Forming Fungi Provides Insights into the Origins of Lignocellulose Decay Capabilities.</title>
        <authorList>
            <person name="Nagy L.G."/>
            <person name="Riley R."/>
            <person name="Tritt A."/>
            <person name="Adam C."/>
            <person name="Daum C."/>
            <person name="Floudas D."/>
            <person name="Sun H."/>
            <person name="Yadav J.S."/>
            <person name="Pangilinan J."/>
            <person name="Larsson K.H."/>
            <person name="Matsuura K."/>
            <person name="Barry K."/>
            <person name="Labutti K."/>
            <person name="Kuo R."/>
            <person name="Ohm R.A."/>
            <person name="Bhattacharya S.S."/>
            <person name="Shirouzu T."/>
            <person name="Yoshinaga Y."/>
            <person name="Martin F.M."/>
            <person name="Grigoriev I.V."/>
            <person name="Hibbett D.S."/>
        </authorList>
    </citation>
    <scope>NUCLEOTIDE SEQUENCE [LARGE SCALE GENOMIC DNA]</scope>
    <source>
        <strain evidence="2 3">HHB9708</strain>
    </source>
</reference>
<feature type="compositionally biased region" description="Basic and acidic residues" evidence="1">
    <location>
        <begin position="289"/>
        <end position="309"/>
    </location>
</feature>
<gene>
    <name evidence="2" type="ORF">SISNIDRAFT_485211</name>
</gene>
<feature type="region of interest" description="Disordered" evidence="1">
    <location>
        <begin position="236"/>
        <end position="351"/>
    </location>
</feature>
<dbReference type="Proteomes" id="UP000076722">
    <property type="component" value="Unassembled WGS sequence"/>
</dbReference>
<proteinExistence type="predicted"/>
<feature type="compositionally biased region" description="Polar residues" evidence="1">
    <location>
        <begin position="53"/>
        <end position="62"/>
    </location>
</feature>
<evidence type="ECO:0000313" key="3">
    <source>
        <dbReference type="Proteomes" id="UP000076722"/>
    </source>
</evidence>
<sequence>MSSSKHDHHAKPSQPTFPAGSEAVVAKLMSQGSIRKAIGVNPSDANALLVRAPSTSQNTEYNPPTAISLPKEQKELRERQNSPKRRRLAPSSDASTTRTPNDTSCKLLVGGIPPELSHIWVSRLLRACGAEGEDIDFKPRKKPFCTNKFLEHGFASFEQPKSMLRAIQLLNGLPLPGFDEKWQTRKLTVKPDSWLEARLDAYYRLHGMSQVDRVALEVARRSVQRLHQSMWQFQEVEKEKEKEKERTRRRRIAEATPSPADAEIGPGAPPSSKEAEVCLGGSGSSSRCHGTEAELRVPVEKTAPARETQEDGQLEPGNGSSAKDGASDRCKEKGNDSQLSPSSTDKADPNE</sequence>
<dbReference type="PANTHER" id="PTHR18806">
    <property type="entry name" value="RBM25 PROTEIN"/>
    <property type="match status" value="1"/>
</dbReference>
<dbReference type="GO" id="GO:0003729">
    <property type="term" value="F:mRNA binding"/>
    <property type="evidence" value="ECO:0007669"/>
    <property type="project" value="TreeGrafter"/>
</dbReference>
<name>A0A164UW89_9AGAM</name>
<accession>A0A164UW89</accession>